<sequence>QINYNSASPKQILRGTLYGNWRLWDVLEFTSNSNKRYILTGGSWNDKKSELNGEWKELYYISGGLPGNRLLINATDYLKINATDYLLIS</sequence>
<protein>
    <submittedName>
        <fullName evidence="1">Uncharacterized protein</fullName>
    </submittedName>
</protein>
<feature type="non-terminal residue" evidence="1">
    <location>
        <position position="1"/>
    </location>
</feature>
<organism evidence="1">
    <name type="scientific">marine sediment metagenome</name>
    <dbReference type="NCBI Taxonomy" id="412755"/>
    <lineage>
        <taxon>unclassified sequences</taxon>
        <taxon>metagenomes</taxon>
        <taxon>ecological metagenomes</taxon>
    </lineage>
</organism>
<dbReference type="EMBL" id="BARS01011841">
    <property type="protein sequence ID" value="GAF94337.1"/>
    <property type="molecule type" value="Genomic_DNA"/>
</dbReference>
<evidence type="ECO:0000313" key="1">
    <source>
        <dbReference type="EMBL" id="GAF94337.1"/>
    </source>
</evidence>
<comment type="caution">
    <text evidence="1">The sequence shown here is derived from an EMBL/GenBank/DDBJ whole genome shotgun (WGS) entry which is preliminary data.</text>
</comment>
<accession>X0U1Q0</accession>
<name>X0U1Q0_9ZZZZ</name>
<dbReference type="AlphaFoldDB" id="X0U1Q0"/>
<gene>
    <name evidence="1" type="ORF">S01H1_21376</name>
</gene>
<proteinExistence type="predicted"/>
<reference evidence="1" key="1">
    <citation type="journal article" date="2014" name="Front. Microbiol.">
        <title>High frequency of phylogenetically diverse reductive dehalogenase-homologous genes in deep subseafloor sedimentary metagenomes.</title>
        <authorList>
            <person name="Kawai M."/>
            <person name="Futagami T."/>
            <person name="Toyoda A."/>
            <person name="Takaki Y."/>
            <person name="Nishi S."/>
            <person name="Hori S."/>
            <person name="Arai W."/>
            <person name="Tsubouchi T."/>
            <person name="Morono Y."/>
            <person name="Uchiyama I."/>
            <person name="Ito T."/>
            <person name="Fujiyama A."/>
            <person name="Inagaki F."/>
            <person name="Takami H."/>
        </authorList>
    </citation>
    <scope>NUCLEOTIDE SEQUENCE</scope>
    <source>
        <strain evidence="1">Expedition CK06-06</strain>
    </source>
</reference>